<sequence>MDHIIRLKSAIKSSFSKNCSTVAVYLDISKVRLGMDTGPTIQNGRVGNHRAHTHLDKKLPYGPNYERKDRQPTLNSKGSGEWSPPGSSVKPDPI</sequence>
<evidence type="ECO:0000313" key="3">
    <source>
        <dbReference type="Proteomes" id="UP000076858"/>
    </source>
</evidence>
<feature type="compositionally biased region" description="Basic and acidic residues" evidence="1">
    <location>
        <begin position="53"/>
        <end position="71"/>
    </location>
</feature>
<name>A0A164J495_9CRUS</name>
<keyword evidence="3" id="KW-1185">Reference proteome</keyword>
<feature type="region of interest" description="Disordered" evidence="1">
    <location>
        <begin position="39"/>
        <end position="94"/>
    </location>
</feature>
<organism evidence="2 3">
    <name type="scientific">Daphnia magna</name>
    <dbReference type="NCBI Taxonomy" id="35525"/>
    <lineage>
        <taxon>Eukaryota</taxon>
        <taxon>Metazoa</taxon>
        <taxon>Ecdysozoa</taxon>
        <taxon>Arthropoda</taxon>
        <taxon>Crustacea</taxon>
        <taxon>Branchiopoda</taxon>
        <taxon>Diplostraca</taxon>
        <taxon>Cladocera</taxon>
        <taxon>Anomopoda</taxon>
        <taxon>Daphniidae</taxon>
        <taxon>Daphnia</taxon>
    </lineage>
</organism>
<dbReference type="EMBL" id="LRGB01005714">
    <property type="protein sequence ID" value="KZS01956.1"/>
    <property type="molecule type" value="Genomic_DNA"/>
</dbReference>
<dbReference type="AlphaFoldDB" id="A0A164J495"/>
<reference evidence="2 3" key="1">
    <citation type="submission" date="2016-03" db="EMBL/GenBank/DDBJ databases">
        <title>EvidentialGene: Evidence-directed Construction of Genes on Genomes.</title>
        <authorList>
            <person name="Gilbert D.G."/>
            <person name="Choi J.-H."/>
            <person name="Mockaitis K."/>
            <person name="Colbourne J."/>
            <person name="Pfrender M."/>
        </authorList>
    </citation>
    <scope>NUCLEOTIDE SEQUENCE [LARGE SCALE GENOMIC DNA]</scope>
    <source>
        <strain evidence="2 3">Xinb3</strain>
        <tissue evidence="2">Complete organism</tissue>
    </source>
</reference>
<dbReference type="Proteomes" id="UP000076858">
    <property type="component" value="Unassembled WGS sequence"/>
</dbReference>
<gene>
    <name evidence="2" type="ORF">APZ42_001199</name>
</gene>
<protein>
    <submittedName>
        <fullName evidence="2">Pol-like protein</fullName>
    </submittedName>
</protein>
<proteinExistence type="predicted"/>
<accession>A0A164J495</accession>
<evidence type="ECO:0000313" key="2">
    <source>
        <dbReference type="EMBL" id="KZS01956.1"/>
    </source>
</evidence>
<comment type="caution">
    <text evidence="2">The sequence shown here is derived from an EMBL/GenBank/DDBJ whole genome shotgun (WGS) entry which is preliminary data.</text>
</comment>
<evidence type="ECO:0000256" key="1">
    <source>
        <dbReference type="SAM" id="MobiDB-lite"/>
    </source>
</evidence>